<dbReference type="InterPro" id="IPR036388">
    <property type="entry name" value="WH-like_DNA-bd_sf"/>
</dbReference>
<feature type="region of interest" description="Disordered" evidence="1">
    <location>
        <begin position="161"/>
        <end position="180"/>
    </location>
</feature>
<dbReference type="PANTHER" id="PTHR33164">
    <property type="entry name" value="TRANSCRIPTIONAL REGULATOR, MARR FAMILY"/>
    <property type="match status" value="1"/>
</dbReference>
<organism evidence="3 4">
    <name type="scientific">Cellulomonas marina</name>
    <dbReference type="NCBI Taxonomy" id="988821"/>
    <lineage>
        <taxon>Bacteria</taxon>
        <taxon>Bacillati</taxon>
        <taxon>Actinomycetota</taxon>
        <taxon>Actinomycetes</taxon>
        <taxon>Micrococcales</taxon>
        <taxon>Cellulomonadaceae</taxon>
        <taxon>Cellulomonas</taxon>
    </lineage>
</organism>
<proteinExistence type="predicted"/>
<dbReference type="Pfam" id="PF12802">
    <property type="entry name" value="MarR_2"/>
    <property type="match status" value="1"/>
</dbReference>
<feature type="domain" description="HTH marR-type" evidence="2">
    <location>
        <begin position="26"/>
        <end position="159"/>
    </location>
</feature>
<dbReference type="SMART" id="SM00347">
    <property type="entry name" value="HTH_MARR"/>
    <property type="match status" value="1"/>
</dbReference>
<accession>A0A1I0YBX0</accession>
<dbReference type="AlphaFoldDB" id="A0A1I0YBX0"/>
<dbReference type="SUPFAM" id="SSF46785">
    <property type="entry name" value="Winged helix' DNA-binding domain"/>
    <property type="match status" value="1"/>
</dbReference>
<dbReference type="Gene3D" id="1.10.10.10">
    <property type="entry name" value="Winged helix-like DNA-binding domain superfamily/Winged helix DNA-binding domain"/>
    <property type="match status" value="1"/>
</dbReference>
<dbReference type="InterPro" id="IPR039422">
    <property type="entry name" value="MarR/SlyA-like"/>
</dbReference>
<protein>
    <submittedName>
        <fullName evidence="3">DNA-binding transcriptional regulator, MarR family</fullName>
    </submittedName>
</protein>
<reference evidence="3 4" key="1">
    <citation type="submission" date="2016-10" db="EMBL/GenBank/DDBJ databases">
        <authorList>
            <person name="de Groot N.N."/>
        </authorList>
    </citation>
    <scope>NUCLEOTIDE SEQUENCE [LARGE SCALE GENOMIC DNA]</scope>
    <source>
        <strain evidence="3 4">CGMCC 4.6945</strain>
    </source>
</reference>
<evidence type="ECO:0000256" key="1">
    <source>
        <dbReference type="SAM" id="MobiDB-lite"/>
    </source>
</evidence>
<sequence>MLSLTHYVPDTPPGYARLVPDSPDESAEFLELLHTLLHALRRETSASGEPDGVTPGQVRFLRHLERCGCARRPGELAAELDVAPRSMTSKVDQAEADGLVARLPDPTDRRATLVELTPAGREVLRRLSHRRHLGAQERLARLPEADRAELLRLLRVVAGPGDADGPAGAAARPQAVSPAP</sequence>
<dbReference type="PROSITE" id="PS50995">
    <property type="entry name" value="HTH_MARR_2"/>
    <property type="match status" value="1"/>
</dbReference>
<dbReference type="GO" id="GO:0006950">
    <property type="term" value="P:response to stress"/>
    <property type="evidence" value="ECO:0007669"/>
    <property type="project" value="TreeGrafter"/>
</dbReference>
<dbReference type="PRINTS" id="PR00598">
    <property type="entry name" value="HTHMARR"/>
</dbReference>
<keyword evidence="4" id="KW-1185">Reference proteome</keyword>
<name>A0A1I0YBX0_9CELL</name>
<dbReference type="GO" id="GO:0003677">
    <property type="term" value="F:DNA binding"/>
    <property type="evidence" value="ECO:0007669"/>
    <property type="project" value="UniProtKB-KW"/>
</dbReference>
<evidence type="ECO:0000313" key="4">
    <source>
        <dbReference type="Proteomes" id="UP000199012"/>
    </source>
</evidence>
<gene>
    <name evidence="3" type="ORF">SAMN05421867_10743</name>
</gene>
<dbReference type="GO" id="GO:0003700">
    <property type="term" value="F:DNA-binding transcription factor activity"/>
    <property type="evidence" value="ECO:0007669"/>
    <property type="project" value="InterPro"/>
</dbReference>
<dbReference type="Proteomes" id="UP000199012">
    <property type="component" value="Unassembled WGS sequence"/>
</dbReference>
<dbReference type="EMBL" id="FOKA01000007">
    <property type="protein sequence ID" value="SFB10814.1"/>
    <property type="molecule type" value="Genomic_DNA"/>
</dbReference>
<evidence type="ECO:0000259" key="2">
    <source>
        <dbReference type="PROSITE" id="PS50995"/>
    </source>
</evidence>
<dbReference type="InterPro" id="IPR000835">
    <property type="entry name" value="HTH_MarR-typ"/>
</dbReference>
<dbReference type="InterPro" id="IPR036390">
    <property type="entry name" value="WH_DNA-bd_sf"/>
</dbReference>
<evidence type="ECO:0000313" key="3">
    <source>
        <dbReference type="EMBL" id="SFB10814.1"/>
    </source>
</evidence>
<dbReference type="PANTHER" id="PTHR33164:SF104">
    <property type="entry name" value="TRANSCRIPTIONAL REGULATORY PROTEIN"/>
    <property type="match status" value="1"/>
</dbReference>
<keyword evidence="3" id="KW-0238">DNA-binding</keyword>